<protein>
    <submittedName>
        <fullName evidence="3">Uncharacterized protein</fullName>
    </submittedName>
</protein>
<dbReference type="EMBL" id="JACTNZ010000001">
    <property type="protein sequence ID" value="KAG5565549.1"/>
    <property type="molecule type" value="Genomic_DNA"/>
</dbReference>
<keyword evidence="2" id="KW-0732">Signal</keyword>
<feature type="signal peptide" evidence="2">
    <location>
        <begin position="1"/>
        <end position="22"/>
    </location>
</feature>
<reference evidence="3" key="1">
    <citation type="submission" date="2020-08" db="EMBL/GenBank/DDBJ databases">
        <title>Plant Genome Project.</title>
        <authorList>
            <person name="Zhang R.-G."/>
        </authorList>
    </citation>
    <scope>NUCLEOTIDE SEQUENCE</scope>
    <source>
        <strain evidence="3">WSP0</strain>
        <tissue evidence="3">Leaf</tissue>
    </source>
</reference>
<comment type="caution">
    <text evidence="3">The sequence shown here is derived from an EMBL/GenBank/DDBJ whole genome shotgun (WGS) entry which is preliminary data.</text>
</comment>
<accession>A0AAV6LLH6</accession>
<proteinExistence type="predicted"/>
<evidence type="ECO:0000313" key="3">
    <source>
        <dbReference type="EMBL" id="KAG5565549.1"/>
    </source>
</evidence>
<evidence type="ECO:0000256" key="1">
    <source>
        <dbReference type="SAM" id="MobiDB-lite"/>
    </source>
</evidence>
<feature type="chain" id="PRO_5043955615" evidence="2">
    <location>
        <begin position="23"/>
        <end position="75"/>
    </location>
</feature>
<dbReference type="Proteomes" id="UP000823749">
    <property type="component" value="Chromosome 1"/>
</dbReference>
<dbReference type="AlphaFoldDB" id="A0AAV6LLH6"/>
<evidence type="ECO:0000313" key="4">
    <source>
        <dbReference type="Proteomes" id="UP000823749"/>
    </source>
</evidence>
<name>A0AAV6LLH6_9ERIC</name>
<keyword evidence="4" id="KW-1185">Reference proteome</keyword>
<sequence length="75" mass="8333">MSSKSSLLVFLLCTIYFHASNARRLGAISPKIPAKKSIVSNKNEEKGSHVETPVSTKLKPSLPEQTRVDDKNHDR</sequence>
<evidence type="ECO:0000256" key="2">
    <source>
        <dbReference type="SAM" id="SignalP"/>
    </source>
</evidence>
<gene>
    <name evidence="3" type="ORF">RHGRI_001452</name>
</gene>
<feature type="region of interest" description="Disordered" evidence="1">
    <location>
        <begin position="31"/>
        <end position="75"/>
    </location>
</feature>
<feature type="compositionally biased region" description="Basic and acidic residues" evidence="1">
    <location>
        <begin position="66"/>
        <end position="75"/>
    </location>
</feature>
<organism evidence="3 4">
    <name type="scientific">Rhododendron griersonianum</name>
    <dbReference type="NCBI Taxonomy" id="479676"/>
    <lineage>
        <taxon>Eukaryota</taxon>
        <taxon>Viridiplantae</taxon>
        <taxon>Streptophyta</taxon>
        <taxon>Embryophyta</taxon>
        <taxon>Tracheophyta</taxon>
        <taxon>Spermatophyta</taxon>
        <taxon>Magnoliopsida</taxon>
        <taxon>eudicotyledons</taxon>
        <taxon>Gunneridae</taxon>
        <taxon>Pentapetalae</taxon>
        <taxon>asterids</taxon>
        <taxon>Ericales</taxon>
        <taxon>Ericaceae</taxon>
        <taxon>Ericoideae</taxon>
        <taxon>Rhodoreae</taxon>
        <taxon>Rhododendron</taxon>
    </lineage>
</organism>